<comment type="cofactor">
    <cofactor evidence="1">
        <name>FMN</name>
        <dbReference type="ChEBI" id="CHEBI:58210"/>
    </cofactor>
</comment>
<dbReference type="GO" id="GO:0000049">
    <property type="term" value="F:tRNA binding"/>
    <property type="evidence" value="ECO:0007669"/>
    <property type="project" value="InterPro"/>
</dbReference>
<evidence type="ECO:0000256" key="6">
    <source>
        <dbReference type="PROSITE-ProRule" id="PRU00266"/>
    </source>
</evidence>
<dbReference type="SUPFAM" id="SSF54768">
    <property type="entry name" value="dsRNA-binding domain-like"/>
    <property type="match status" value="1"/>
</dbReference>
<dbReference type="CDD" id="cd02801">
    <property type="entry name" value="DUS_like_FMN"/>
    <property type="match status" value="1"/>
</dbReference>
<evidence type="ECO:0000313" key="8">
    <source>
        <dbReference type="EMBL" id="KGB34983.1"/>
    </source>
</evidence>
<proteinExistence type="predicted"/>
<dbReference type="SUPFAM" id="SSF51395">
    <property type="entry name" value="FMN-linked oxidoreductases"/>
    <property type="match status" value="2"/>
</dbReference>
<keyword evidence="4" id="KW-0819">tRNA processing</keyword>
<dbReference type="CDD" id="cd19871">
    <property type="entry name" value="DSRM_DUS2L"/>
    <property type="match status" value="1"/>
</dbReference>
<feature type="domain" description="DRBM" evidence="7">
    <location>
        <begin position="434"/>
        <end position="501"/>
    </location>
</feature>
<evidence type="ECO:0000256" key="4">
    <source>
        <dbReference type="ARBA" id="ARBA00022694"/>
    </source>
</evidence>
<evidence type="ECO:0000256" key="2">
    <source>
        <dbReference type="ARBA" id="ARBA00022630"/>
    </source>
</evidence>
<dbReference type="PANTHER" id="PTHR45936">
    <property type="entry name" value="TRNA-DIHYDROURIDINE(20) SYNTHASE [NAD(P)+]-LIKE"/>
    <property type="match status" value="1"/>
</dbReference>
<sequence>MFSLAELNTIDFVLPGGSVTFRTSAEEKNRVIVQLGTPEPGTALQAAKMLENDVMGIDVNMGCPKAYSIKGGMGAALLTKPEIVKDILTTLTTNLRIPVTCKMRILPELEKTIALAKLIESTGVAAITVHGRTINERSMHRNRNEVIQAIAHSVGIPVLANGGSRDIIRNHEDIEYFRQLTSATGVVIARAAMWNPAIFKSLQVDEPLPKLEEIICRYLTLVNNVSFFGGSRDIIRNHEDIEYFRQLTSATGVVIARAAMWNPAIFKSLQVDEPLPKLEEIICRYLTLSVRYDHHIAGAKYCVLRMLHDFGGTPIYEDVLASNELRDLCAIWNMLDVYDHEMSNRLERLKNHQLTLNNSTVNCNQEIISSPSLSVSSDSLSVPEKRPRVEEHLSNTTTVLVNDNNVPGVKINNFEEIVLSIPYERRFWPDHGTSPKQILREHCKLLKWDSPKYETIEDRNKRSFFSTVLVNGKRYRNTSACKSKRYAEQAAVLVCLHVLGIPDGKVHADENNKVNLNNK</sequence>
<dbReference type="GO" id="GO:0050660">
    <property type="term" value="F:flavin adenine dinucleotide binding"/>
    <property type="evidence" value="ECO:0007669"/>
    <property type="project" value="InterPro"/>
</dbReference>
<dbReference type="InterPro" id="IPR013785">
    <property type="entry name" value="Aldolase_TIM"/>
</dbReference>
<dbReference type="Gene3D" id="3.20.20.70">
    <property type="entry name" value="Aldolase class I"/>
    <property type="match status" value="1"/>
</dbReference>
<evidence type="ECO:0000256" key="3">
    <source>
        <dbReference type="ARBA" id="ARBA00022643"/>
    </source>
</evidence>
<keyword evidence="3" id="KW-0288">FMN</keyword>
<keyword evidence="2" id="KW-0285">Flavoprotein</keyword>
<dbReference type="Gene3D" id="3.30.160.20">
    <property type="match status" value="1"/>
</dbReference>
<dbReference type="STRING" id="6185.A0A095C0C7"/>
<dbReference type="AlphaFoldDB" id="A0A095C0C7"/>
<dbReference type="GO" id="GO:0005737">
    <property type="term" value="C:cytoplasm"/>
    <property type="evidence" value="ECO:0007669"/>
    <property type="project" value="TreeGrafter"/>
</dbReference>
<dbReference type="PANTHER" id="PTHR45936:SF1">
    <property type="entry name" value="TRNA-DIHYDROURIDINE(20) SYNTHASE [NAD(P)+]-LIKE"/>
    <property type="match status" value="1"/>
</dbReference>
<dbReference type="InterPro" id="IPR035587">
    <property type="entry name" value="DUS-like_FMN-bd"/>
</dbReference>
<evidence type="ECO:0000256" key="5">
    <source>
        <dbReference type="ARBA" id="ARBA00023002"/>
    </source>
</evidence>
<dbReference type="Pfam" id="PF00035">
    <property type="entry name" value="dsrm"/>
    <property type="match status" value="1"/>
</dbReference>
<gene>
    <name evidence="8" type="ORF">MS3_03222</name>
</gene>
<accession>A0A095C0C7</accession>
<dbReference type="PROSITE" id="PS50137">
    <property type="entry name" value="DS_RBD"/>
    <property type="match status" value="1"/>
</dbReference>
<evidence type="ECO:0000256" key="1">
    <source>
        <dbReference type="ARBA" id="ARBA00001917"/>
    </source>
</evidence>
<dbReference type="EMBL" id="KL250648">
    <property type="protein sequence ID" value="KGB34983.1"/>
    <property type="molecule type" value="Genomic_DNA"/>
</dbReference>
<reference evidence="8" key="1">
    <citation type="journal article" date="2012" name="Nat. Genet.">
        <title>Whole-genome sequence of Schistosoma haematobium.</title>
        <authorList>
            <person name="Young N.D."/>
            <person name="Jex A.R."/>
            <person name="Li B."/>
            <person name="Liu S."/>
            <person name="Yang L."/>
            <person name="Xiong Z."/>
            <person name="Li Y."/>
            <person name="Cantacessi C."/>
            <person name="Hall R.S."/>
            <person name="Xu X."/>
            <person name="Chen F."/>
            <person name="Wu X."/>
            <person name="Zerlotini A."/>
            <person name="Oliveira G."/>
            <person name="Hofmann A."/>
            <person name="Zhang G."/>
            <person name="Fang X."/>
            <person name="Kang Y."/>
            <person name="Campbell B.E."/>
            <person name="Loukas A."/>
            <person name="Ranganathan S."/>
            <person name="Rollinson D."/>
            <person name="Rinaldi G."/>
            <person name="Brindley P.J."/>
            <person name="Yang H."/>
            <person name="Wang J."/>
            <person name="Wang J."/>
            <person name="Gasser R.B."/>
        </authorList>
    </citation>
    <scope>NUCLEOTIDE SEQUENCE [LARGE SCALE GENOMIC DNA]</scope>
</reference>
<keyword evidence="5" id="KW-0560">Oxidoreductase</keyword>
<protein>
    <submittedName>
        <fullName evidence="8">tRNA-dihydrouridine(20) synthase [NAD(P)+]-like</fullName>
    </submittedName>
</protein>
<keyword evidence="6" id="KW-0694">RNA-binding</keyword>
<name>A0A095C0C7_SCHHA</name>
<dbReference type="GO" id="GO:0017150">
    <property type="term" value="F:tRNA dihydrouridine synthase activity"/>
    <property type="evidence" value="ECO:0007669"/>
    <property type="project" value="InterPro"/>
</dbReference>
<dbReference type="InterPro" id="IPR044463">
    <property type="entry name" value="DUS2_DSRM"/>
</dbReference>
<evidence type="ECO:0000259" key="7">
    <source>
        <dbReference type="PROSITE" id="PS50137"/>
    </source>
</evidence>
<dbReference type="InterPro" id="IPR052582">
    <property type="entry name" value="tRNA-DUS-like"/>
</dbReference>
<dbReference type="PROSITE" id="PS01136">
    <property type="entry name" value="UPF0034"/>
    <property type="match status" value="1"/>
</dbReference>
<dbReference type="InterPro" id="IPR018517">
    <property type="entry name" value="tRNA_hU_synthase_CS"/>
</dbReference>
<dbReference type="InterPro" id="IPR014720">
    <property type="entry name" value="dsRBD_dom"/>
</dbReference>
<dbReference type="Pfam" id="PF01207">
    <property type="entry name" value="Dus"/>
    <property type="match status" value="1"/>
</dbReference>
<organism evidence="8">
    <name type="scientific">Schistosoma haematobium</name>
    <name type="common">Blood fluke</name>
    <dbReference type="NCBI Taxonomy" id="6185"/>
    <lineage>
        <taxon>Eukaryota</taxon>
        <taxon>Metazoa</taxon>
        <taxon>Spiralia</taxon>
        <taxon>Lophotrochozoa</taxon>
        <taxon>Platyhelminthes</taxon>
        <taxon>Trematoda</taxon>
        <taxon>Digenea</taxon>
        <taxon>Strigeidida</taxon>
        <taxon>Schistosomatoidea</taxon>
        <taxon>Schistosomatidae</taxon>
        <taxon>Schistosoma</taxon>
    </lineage>
</organism>